<keyword evidence="7" id="KW-1185">Reference proteome</keyword>
<dbReference type="InterPro" id="IPR009777">
    <property type="entry name" value="ZapD"/>
</dbReference>
<evidence type="ECO:0000313" key="7">
    <source>
        <dbReference type="Proteomes" id="UP000245506"/>
    </source>
</evidence>
<dbReference type="PANTHER" id="PTHR39455:SF1">
    <property type="entry name" value="CELL DIVISION PROTEIN ZAPD"/>
    <property type="match status" value="1"/>
</dbReference>
<evidence type="ECO:0000256" key="2">
    <source>
        <dbReference type="ARBA" id="ARBA00022618"/>
    </source>
</evidence>
<comment type="subcellular location">
    <subcellularLocation>
        <location evidence="5">Cytoplasm</location>
    </subcellularLocation>
    <text evidence="5">Localizes to mid-cell in an FtsZ-dependent manner.</text>
</comment>
<comment type="caution">
    <text evidence="6">The sequence shown here is derived from an EMBL/GenBank/DDBJ whole genome shotgun (WGS) entry which is preliminary data.</text>
</comment>
<evidence type="ECO:0000313" key="6">
    <source>
        <dbReference type="EMBL" id="PWQ99712.1"/>
    </source>
</evidence>
<dbReference type="InterPro" id="IPR036268">
    <property type="entry name" value="ZapD_sf"/>
</dbReference>
<keyword evidence="2 5" id="KW-0132">Cell division</keyword>
<dbReference type="GO" id="GO:0032153">
    <property type="term" value="C:cell division site"/>
    <property type="evidence" value="ECO:0007669"/>
    <property type="project" value="TreeGrafter"/>
</dbReference>
<dbReference type="PANTHER" id="PTHR39455">
    <property type="entry name" value="CELL DIVISION PROTEIN ZAPD"/>
    <property type="match status" value="1"/>
</dbReference>
<reference evidence="6 7" key="1">
    <citation type="submission" date="2018-05" db="EMBL/GenBank/DDBJ databases">
        <title>Leucothrix arctica sp. nov., isolated from Arctic seawater.</title>
        <authorList>
            <person name="Choi A."/>
            <person name="Baek K."/>
        </authorList>
    </citation>
    <scope>NUCLEOTIDE SEQUENCE [LARGE SCALE GENOMIC DNA]</scope>
    <source>
        <strain evidence="6 7">IMCC9719</strain>
    </source>
</reference>
<dbReference type="HAMAP" id="MF_01092">
    <property type="entry name" value="ZapD"/>
    <property type="match status" value="1"/>
</dbReference>
<dbReference type="AlphaFoldDB" id="A0A317CTS7"/>
<dbReference type="GO" id="GO:0005737">
    <property type="term" value="C:cytoplasm"/>
    <property type="evidence" value="ECO:0007669"/>
    <property type="project" value="UniProtKB-SubCell"/>
</dbReference>
<keyword evidence="1 5" id="KW-0963">Cytoplasm</keyword>
<comment type="function">
    <text evidence="5">Cell division factor that enhances FtsZ-ring assembly. Directly interacts with FtsZ and promotes bundling of FtsZ protofilaments, with a reduction in FtsZ GTPase activity.</text>
</comment>
<dbReference type="InterPro" id="IPR027462">
    <property type="entry name" value="ZapD_C"/>
</dbReference>
<dbReference type="GO" id="GO:0000917">
    <property type="term" value="P:division septum assembly"/>
    <property type="evidence" value="ECO:0007669"/>
    <property type="project" value="UniProtKB-KW"/>
</dbReference>
<accession>A0A317CTS7</accession>
<dbReference type="NCBIfam" id="NF003656">
    <property type="entry name" value="PRK05287.1-4"/>
    <property type="match status" value="1"/>
</dbReference>
<comment type="subunit">
    <text evidence="5">Interacts with FtsZ.</text>
</comment>
<dbReference type="EMBL" id="QGKL01000002">
    <property type="protein sequence ID" value="PWQ99712.1"/>
    <property type="molecule type" value="Genomic_DNA"/>
</dbReference>
<keyword evidence="3 5" id="KW-0717">Septation</keyword>
<dbReference type="Gene3D" id="2.60.440.10">
    <property type="entry name" value="YacF-like domains"/>
    <property type="match status" value="1"/>
</dbReference>
<comment type="similarity">
    <text evidence="5">Belongs to the ZapD family.</text>
</comment>
<proteinExistence type="inferred from homology"/>
<evidence type="ECO:0000256" key="4">
    <source>
        <dbReference type="ARBA" id="ARBA00023306"/>
    </source>
</evidence>
<gene>
    <name evidence="5" type="primary">zapD</name>
    <name evidence="6" type="ORF">DKT75_00070</name>
</gene>
<name>A0A317CTS7_9GAMM</name>
<protein>
    <recommendedName>
        <fullName evidence="5">Cell division protein ZapD</fullName>
    </recommendedName>
    <alternativeName>
        <fullName evidence="5">Z ring-associated protein D</fullName>
    </alternativeName>
</protein>
<dbReference type="GO" id="GO:0043093">
    <property type="term" value="P:FtsZ-dependent cytokinesis"/>
    <property type="evidence" value="ECO:0007669"/>
    <property type="project" value="UniProtKB-UniRule"/>
</dbReference>
<evidence type="ECO:0000256" key="3">
    <source>
        <dbReference type="ARBA" id="ARBA00023210"/>
    </source>
</evidence>
<sequence length="273" mass="31864">MSRFYLCYNLRTFVPHKSPPMAVYEHPLNEKIRLFSRLEFLIHRFNFYMKHPEPENCHSALIVLLELYNLSSRLDVKSATLNVLDWQNQALQRMAELEGSDQEKLKEVLDKLDNRAKKLHEFRGQLGQHLKSHSFLNMLKQRAMIAGGVNGFDLPIFNFWYTRPVEERIADLEGWVEPFKIAHDAIDIVLELVRQSGASVNQVARDGFYQSTLNGDREFQMLRIELPDDALYFPEVSAGKQRFSVRFVNADLLEERSKQIVEDVEFSLKICSL</sequence>
<keyword evidence="4 5" id="KW-0131">Cell cycle</keyword>
<dbReference type="Gene3D" id="1.10.3900.10">
    <property type="entry name" value="YacF-like"/>
    <property type="match status" value="1"/>
</dbReference>
<evidence type="ECO:0000256" key="5">
    <source>
        <dbReference type="HAMAP-Rule" id="MF_01092"/>
    </source>
</evidence>
<dbReference type="Pfam" id="PF07072">
    <property type="entry name" value="ZapD"/>
    <property type="match status" value="1"/>
</dbReference>
<evidence type="ECO:0000256" key="1">
    <source>
        <dbReference type="ARBA" id="ARBA00022490"/>
    </source>
</evidence>
<organism evidence="6 7">
    <name type="scientific">Leucothrix arctica</name>
    <dbReference type="NCBI Taxonomy" id="1481894"/>
    <lineage>
        <taxon>Bacteria</taxon>
        <taxon>Pseudomonadati</taxon>
        <taxon>Pseudomonadota</taxon>
        <taxon>Gammaproteobacteria</taxon>
        <taxon>Thiotrichales</taxon>
        <taxon>Thiotrichaceae</taxon>
        <taxon>Leucothrix</taxon>
    </lineage>
</organism>
<dbReference type="Proteomes" id="UP000245506">
    <property type="component" value="Unassembled WGS sequence"/>
</dbReference>
<dbReference type="SUPFAM" id="SSF160950">
    <property type="entry name" value="YacF-like"/>
    <property type="match status" value="1"/>
</dbReference>